<sequence>MHHRPFKPPSFINRPVTAPTSIEDERRRLARLAAERRAKAAAAIAAVTSSLSLGSSGAGDEVEEGEGKENLAVKRRKKEESDDDDDDCTVLSPATTRKLVNSQAQKFSVPAFIPTARDNAQSSDNAVQPTTSLGSSKPRYFKALWRKQTTRKNKTWDGDGVLRLTQTLCTLQDDSGKTLGKIRCNPATVFDTGILKFGSYEAEAEDQILEREVLSGRAFSSRAIEIIDDDEESTPAPSSKPESTAFKRLVPTAQFNPPASSSTQAALTSRPTGTPRHDPSRPNALVMPRPRTKSTLAQIVDVVVDPHISQYLRAHQREGVTFLYECVMGMRPSGLGALLADEMGLGKTLMTIALIWTLLKQNPAAGEVGGIARKVMIVCPVTLIGNWKREFRKWLGRERVAIFTLDDKSKKNVRDFARGRVYQVLLIGYERLQKIQAELKGVKFDLMVCDEGHRLKSWTNKTAQALRSVNCLRRILLTGTPIQNDLGEFYSMIDFVNPGLFENYNAFKKEFEIPILKSRQPEARKTDIEIGKARSEELSRLTKTFVLRRTADILSKYLPPKHEFVIFCKPTATQLDIYTQLLESKHMKSLIRSDDASNHLRAITALKKLCNSTSLLLSKSGSSGKKGAEDGDDDIGIVSSFLDDIDLSRARSSASTGSGKLVFLDAFLQQLYAKHDEKVVLVSSFTQTLDVLQDLLRSRGFSFLRLDGSTPMKKRQPMVDAFNREGKKESFAFLLSAKSGGAGINLIGASRLVLFDTDWNPSVDLQAMARIHRDGQTMPVHIYRLLTTGCIDEKIYQRQLTKQGLADNLMDGKSGSAENSFTMTELRDIFKLHVDTTCHTHDLLECKCDGAGTDVRQIKTEVIVDDESLSDDEDSDPGWMSASQLMQGKSALPKRLQSQGRLKALLDYTHIEPRKLMTFRDSSELSVIGDDVLQDVLAEGDVVSFVFRKIAAVEVNDDQAIEITDSSGSDESDSEDE</sequence>
<evidence type="ECO:0000313" key="8">
    <source>
        <dbReference type="Proteomes" id="UP001498771"/>
    </source>
</evidence>
<feature type="compositionally biased region" description="Polar residues" evidence="4">
    <location>
        <begin position="253"/>
        <end position="272"/>
    </location>
</feature>
<proteinExistence type="predicted"/>
<feature type="region of interest" description="Disordered" evidence="4">
    <location>
        <begin position="1"/>
        <end position="23"/>
    </location>
</feature>
<evidence type="ECO:0000256" key="3">
    <source>
        <dbReference type="ARBA" id="ARBA00022840"/>
    </source>
</evidence>
<dbReference type="EMBL" id="JBBJBU010000009">
    <property type="protein sequence ID" value="KAK7204212.1"/>
    <property type="molecule type" value="Genomic_DNA"/>
</dbReference>
<keyword evidence="8" id="KW-1185">Reference proteome</keyword>
<evidence type="ECO:0000256" key="2">
    <source>
        <dbReference type="ARBA" id="ARBA00022801"/>
    </source>
</evidence>
<organism evidence="7 8">
    <name type="scientific">Myxozyma melibiosi</name>
    <dbReference type="NCBI Taxonomy" id="54550"/>
    <lineage>
        <taxon>Eukaryota</taxon>
        <taxon>Fungi</taxon>
        <taxon>Dikarya</taxon>
        <taxon>Ascomycota</taxon>
        <taxon>Saccharomycotina</taxon>
        <taxon>Lipomycetes</taxon>
        <taxon>Lipomycetales</taxon>
        <taxon>Lipomycetaceae</taxon>
        <taxon>Myxozyma</taxon>
    </lineage>
</organism>
<dbReference type="InterPro" id="IPR027417">
    <property type="entry name" value="P-loop_NTPase"/>
</dbReference>
<feature type="domain" description="Helicase C-terminal" evidence="6">
    <location>
        <begin position="667"/>
        <end position="827"/>
    </location>
</feature>
<protein>
    <submittedName>
        <fullName evidence="7">SNF2 family N-terminal domain-containing protein</fullName>
    </submittedName>
</protein>
<dbReference type="CDD" id="cd18793">
    <property type="entry name" value="SF2_C_SNF"/>
    <property type="match status" value="1"/>
</dbReference>
<dbReference type="PROSITE" id="PS51194">
    <property type="entry name" value="HELICASE_CTER"/>
    <property type="match status" value="1"/>
</dbReference>
<dbReference type="Pfam" id="PF00271">
    <property type="entry name" value="Helicase_C"/>
    <property type="match status" value="1"/>
</dbReference>
<dbReference type="InterPro" id="IPR001650">
    <property type="entry name" value="Helicase_C-like"/>
</dbReference>
<comment type="caution">
    <text evidence="7">The sequence shown here is derived from an EMBL/GenBank/DDBJ whole genome shotgun (WGS) entry which is preliminary data.</text>
</comment>
<dbReference type="SMART" id="SM00487">
    <property type="entry name" value="DEXDc"/>
    <property type="match status" value="1"/>
</dbReference>
<dbReference type="InterPro" id="IPR000330">
    <property type="entry name" value="SNF2_N"/>
</dbReference>
<name>A0ABR1F334_9ASCO</name>
<evidence type="ECO:0000256" key="4">
    <source>
        <dbReference type="SAM" id="MobiDB-lite"/>
    </source>
</evidence>
<feature type="region of interest" description="Disordered" evidence="4">
    <location>
        <begin position="253"/>
        <end position="290"/>
    </location>
</feature>
<dbReference type="PANTHER" id="PTHR45629:SF7">
    <property type="entry name" value="DNA EXCISION REPAIR PROTEIN ERCC-6-RELATED"/>
    <property type="match status" value="1"/>
</dbReference>
<dbReference type="Gene3D" id="1.20.120.850">
    <property type="entry name" value="SWI2/SNF2 ATPases, N-terminal domain"/>
    <property type="match status" value="1"/>
</dbReference>
<feature type="domain" description="Helicase ATP-binding" evidence="5">
    <location>
        <begin position="328"/>
        <end position="499"/>
    </location>
</feature>
<dbReference type="GeneID" id="90036001"/>
<gene>
    <name evidence="7" type="ORF">BZA70DRAFT_239987</name>
</gene>
<accession>A0ABR1F334</accession>
<evidence type="ECO:0000259" key="6">
    <source>
        <dbReference type="PROSITE" id="PS51194"/>
    </source>
</evidence>
<dbReference type="SMART" id="SM00490">
    <property type="entry name" value="HELICc"/>
    <property type="match status" value="1"/>
</dbReference>
<dbReference type="InterPro" id="IPR038718">
    <property type="entry name" value="SNF2-like_sf"/>
</dbReference>
<dbReference type="Gene3D" id="3.40.50.300">
    <property type="entry name" value="P-loop containing nucleotide triphosphate hydrolases"/>
    <property type="match status" value="1"/>
</dbReference>
<dbReference type="SUPFAM" id="SSF52540">
    <property type="entry name" value="P-loop containing nucleoside triphosphate hydrolases"/>
    <property type="match status" value="2"/>
</dbReference>
<evidence type="ECO:0000259" key="5">
    <source>
        <dbReference type="PROSITE" id="PS51192"/>
    </source>
</evidence>
<dbReference type="Pfam" id="PF00176">
    <property type="entry name" value="SNF2-rel_dom"/>
    <property type="match status" value="1"/>
</dbReference>
<keyword evidence="3" id="KW-0067">ATP-binding</keyword>
<keyword evidence="1" id="KW-0547">Nucleotide-binding</keyword>
<reference evidence="7 8" key="1">
    <citation type="submission" date="2024-03" db="EMBL/GenBank/DDBJ databases">
        <title>Genome-scale model development and genomic sequencing of the oleaginous clade Lipomyces.</title>
        <authorList>
            <consortium name="Lawrence Berkeley National Laboratory"/>
            <person name="Czajka J.J."/>
            <person name="Han Y."/>
            <person name="Kim J."/>
            <person name="Mondo S.J."/>
            <person name="Hofstad B.A."/>
            <person name="Robles A."/>
            <person name="Haridas S."/>
            <person name="Riley R."/>
            <person name="LaButti K."/>
            <person name="Pangilinan J."/>
            <person name="Andreopoulos W."/>
            <person name="Lipzen A."/>
            <person name="Yan J."/>
            <person name="Wang M."/>
            <person name="Ng V."/>
            <person name="Grigoriev I.V."/>
            <person name="Spatafora J.W."/>
            <person name="Magnuson J.K."/>
            <person name="Baker S.E."/>
            <person name="Pomraning K.R."/>
        </authorList>
    </citation>
    <scope>NUCLEOTIDE SEQUENCE [LARGE SCALE GENOMIC DNA]</scope>
    <source>
        <strain evidence="7 8">Phaff 52-87</strain>
    </source>
</reference>
<evidence type="ECO:0000313" key="7">
    <source>
        <dbReference type="EMBL" id="KAK7204212.1"/>
    </source>
</evidence>
<dbReference type="Gene3D" id="3.40.50.10810">
    <property type="entry name" value="Tandem AAA-ATPase domain"/>
    <property type="match status" value="1"/>
</dbReference>
<dbReference type="RefSeq" id="XP_064767245.1">
    <property type="nucleotide sequence ID" value="XM_064910489.1"/>
</dbReference>
<dbReference type="Proteomes" id="UP001498771">
    <property type="component" value="Unassembled WGS sequence"/>
</dbReference>
<evidence type="ECO:0000256" key="1">
    <source>
        <dbReference type="ARBA" id="ARBA00022741"/>
    </source>
</evidence>
<dbReference type="CDD" id="cd18004">
    <property type="entry name" value="DEXHc_RAD54"/>
    <property type="match status" value="1"/>
</dbReference>
<dbReference type="PANTHER" id="PTHR45629">
    <property type="entry name" value="SNF2/RAD54 FAMILY MEMBER"/>
    <property type="match status" value="1"/>
</dbReference>
<dbReference type="InterPro" id="IPR014001">
    <property type="entry name" value="Helicase_ATP-bd"/>
</dbReference>
<keyword evidence="2" id="KW-0378">Hydrolase</keyword>
<dbReference type="PROSITE" id="PS51192">
    <property type="entry name" value="HELICASE_ATP_BIND_1"/>
    <property type="match status" value="1"/>
</dbReference>
<dbReference type="InterPro" id="IPR049730">
    <property type="entry name" value="SNF2/RAD54-like_C"/>
</dbReference>
<feature type="region of interest" description="Disordered" evidence="4">
    <location>
        <begin position="50"/>
        <end position="91"/>
    </location>
</feature>
<dbReference type="InterPro" id="IPR050496">
    <property type="entry name" value="SNF2_RAD54_helicase_repair"/>
</dbReference>